<dbReference type="InterPro" id="IPR000477">
    <property type="entry name" value="RT_dom"/>
</dbReference>
<dbReference type="PROSITE" id="PS50878">
    <property type="entry name" value="RT_POL"/>
    <property type="match status" value="1"/>
</dbReference>
<proteinExistence type="inferred from homology"/>
<dbReference type="Proteomes" id="UP000550707">
    <property type="component" value="Unassembled WGS sequence"/>
</dbReference>
<evidence type="ECO:0000256" key="3">
    <source>
        <dbReference type="ARBA" id="ARBA00022695"/>
    </source>
</evidence>
<dbReference type="InterPro" id="IPR040643">
    <property type="entry name" value="MLVIN_C"/>
</dbReference>
<dbReference type="Gene3D" id="1.10.340.70">
    <property type="match status" value="1"/>
</dbReference>
<feature type="domain" description="Integrase catalytic" evidence="9">
    <location>
        <begin position="567"/>
        <end position="721"/>
    </location>
</feature>
<dbReference type="AlphaFoldDB" id="A0A7J8FRW9"/>
<sequence>MGIDGLPTTPKQMALLNCIFEGHPFSHSFLVMPACPVPLLGRDILSKLHTTISFLPQQLHLIALLSGPTQATASASAVQLLPAVHPGVWDTNTPSVASHHAPILIKLKNPSSYPNRPQFPISQAHRLGLHPIISKLRSQGLLIPTNSPCNSLILPVKKPSGQYRLVQDLRIINSAVMPISPVVPNLLSHIPPHTTHFSVLDLKDAFFTIPLHPDSYFLFAFTWEDPVSNISQQLTWTVLPQGFRDSPHLFGQAHAQDLRECDLSPSTLLQYVDDLLICSPSEGDSISATTALLNFLYTKGYRVSAQKAQIATPSVTYLGLLVTPTHRAITSDRLQALRDLQPPTSAMEIQSFLGLMGFFRHWIPNFALLARPLYQAARDTPEGPLTSPKEVRQAFQTLLEALCSASALALPNPQRPFLLYTDEKHHLAIGVLVQPLGPTLVPVAYLSKQLDPTVHGWQPCLRALAAAAAELTTEALKINLQQPLQVFSPHRLTDLLILPDAQRLQILSKIHKSLHIGPDALHRFLSPILHPDKLRPAIQAAHASCSVCSRSNSQGACHVRRPLHQMRGHLPGQNWQIDFTHIPKHKQLKYLLTVVDTFSGWIEALPTASETAETVATHLLKDIIPRFGLPNSIQSDNGPAFISKVTEAVSVSLGIKWKLHVAQSSGKVERANGLIKEQLTKLSLELRQSWPDLLPLALTRLRATPRGPSHLSPFELLYGRPFLLPTPSIDSPPPLASYLPYLSLLCSLLREHANRTLPKPGPDLGSELSQPISPGDWVLIKTLSPRPLHPKWEGPYTVVLTTPSAVKVLGISAWIHLSGIKKAPIPEEQPVPEPRFTCTPLGPTKIRIYKTP</sequence>
<dbReference type="InterPro" id="IPR041577">
    <property type="entry name" value="RT_RNaseH_2"/>
</dbReference>
<evidence type="ECO:0000259" key="7">
    <source>
        <dbReference type="PROSITE" id="PS50175"/>
    </source>
</evidence>
<dbReference type="PROSITE" id="PS50994">
    <property type="entry name" value="INTEGRASE"/>
    <property type="match status" value="1"/>
</dbReference>
<dbReference type="GO" id="GO:0004190">
    <property type="term" value="F:aspartic-type endopeptidase activity"/>
    <property type="evidence" value="ECO:0007669"/>
    <property type="project" value="InterPro"/>
</dbReference>
<dbReference type="GO" id="GO:0016779">
    <property type="term" value="F:nucleotidyltransferase activity"/>
    <property type="evidence" value="ECO:0007669"/>
    <property type="project" value="UniProtKB-KW"/>
</dbReference>
<dbReference type="InterPro" id="IPR036397">
    <property type="entry name" value="RNaseH_sf"/>
</dbReference>
<dbReference type="Gene3D" id="3.10.10.10">
    <property type="entry name" value="HIV Type 1 Reverse Transcriptase, subunit A, domain 1"/>
    <property type="match status" value="1"/>
</dbReference>
<gene>
    <name evidence="10" type="ORF">HJG59_008342</name>
</gene>
<dbReference type="EMBL" id="JACASF010000011">
    <property type="protein sequence ID" value="KAF6450448.1"/>
    <property type="molecule type" value="Genomic_DNA"/>
</dbReference>
<dbReference type="PROSITE" id="PS50175">
    <property type="entry name" value="ASP_PROT_RETROV"/>
    <property type="match status" value="1"/>
</dbReference>
<evidence type="ECO:0000259" key="9">
    <source>
        <dbReference type="PROSITE" id="PS50994"/>
    </source>
</evidence>
<dbReference type="InParanoid" id="A0A7J8FRW9"/>
<evidence type="ECO:0000313" key="11">
    <source>
        <dbReference type="Proteomes" id="UP000550707"/>
    </source>
</evidence>
<evidence type="ECO:0000256" key="2">
    <source>
        <dbReference type="ARBA" id="ARBA00022679"/>
    </source>
</evidence>
<feature type="domain" description="Peptidase A2" evidence="7">
    <location>
        <begin position="1"/>
        <end position="44"/>
    </location>
</feature>
<comment type="similarity">
    <text evidence="1">Belongs to the beta type-B retroviral polymerase family. HERV class-II K(HML-2) pol subfamily.</text>
</comment>
<evidence type="ECO:0000256" key="1">
    <source>
        <dbReference type="ARBA" id="ARBA00010879"/>
    </source>
</evidence>
<dbReference type="PANTHER" id="PTHR33064:SF36">
    <property type="entry name" value="CCHC-TYPE DOMAIN-CONTAINING PROTEIN"/>
    <property type="match status" value="1"/>
</dbReference>
<dbReference type="SUPFAM" id="SSF50630">
    <property type="entry name" value="Acid proteases"/>
    <property type="match status" value="1"/>
</dbReference>
<evidence type="ECO:0000256" key="5">
    <source>
        <dbReference type="ARBA" id="ARBA00022759"/>
    </source>
</evidence>
<dbReference type="Pfam" id="PF17919">
    <property type="entry name" value="RT_RNaseH_2"/>
    <property type="match status" value="1"/>
</dbReference>
<keyword evidence="4" id="KW-0540">Nuclease</keyword>
<dbReference type="Gene3D" id="2.30.30.850">
    <property type="match status" value="1"/>
</dbReference>
<evidence type="ECO:0000259" key="8">
    <source>
        <dbReference type="PROSITE" id="PS50878"/>
    </source>
</evidence>
<evidence type="ECO:0008006" key="12">
    <source>
        <dbReference type="Google" id="ProtNLM"/>
    </source>
</evidence>
<dbReference type="Gene3D" id="3.30.70.270">
    <property type="match status" value="2"/>
</dbReference>
<dbReference type="Gene3D" id="2.40.70.10">
    <property type="entry name" value="Acid Proteases"/>
    <property type="match status" value="1"/>
</dbReference>
<dbReference type="InterPro" id="IPR021109">
    <property type="entry name" value="Peptidase_aspartic_dom_sf"/>
</dbReference>
<dbReference type="GO" id="GO:0004519">
    <property type="term" value="F:endonuclease activity"/>
    <property type="evidence" value="ECO:0007669"/>
    <property type="project" value="UniProtKB-KW"/>
</dbReference>
<dbReference type="InterPro" id="IPR001995">
    <property type="entry name" value="Peptidase_A2_cat"/>
</dbReference>
<dbReference type="Gene3D" id="3.30.420.10">
    <property type="entry name" value="Ribonuclease H-like superfamily/Ribonuclease H"/>
    <property type="match status" value="1"/>
</dbReference>
<evidence type="ECO:0000313" key="10">
    <source>
        <dbReference type="EMBL" id="KAF6450448.1"/>
    </source>
</evidence>
<dbReference type="Pfam" id="PF00078">
    <property type="entry name" value="RVT_1"/>
    <property type="match status" value="1"/>
</dbReference>
<dbReference type="PANTHER" id="PTHR33064">
    <property type="entry name" value="POL PROTEIN"/>
    <property type="match status" value="1"/>
</dbReference>
<dbReference type="Gene3D" id="3.10.20.370">
    <property type="match status" value="1"/>
</dbReference>
<keyword evidence="2" id="KW-0808">Transferase</keyword>
<dbReference type="Pfam" id="PF00665">
    <property type="entry name" value="rve"/>
    <property type="match status" value="1"/>
</dbReference>
<reference evidence="10 11" key="1">
    <citation type="journal article" date="2020" name="Nature">
        <title>Six reference-quality genomes reveal evolution of bat adaptations.</title>
        <authorList>
            <person name="Jebb D."/>
            <person name="Huang Z."/>
            <person name="Pippel M."/>
            <person name="Hughes G.M."/>
            <person name="Lavrichenko K."/>
            <person name="Devanna P."/>
            <person name="Winkler S."/>
            <person name="Jermiin L.S."/>
            <person name="Skirmuntt E.C."/>
            <person name="Katzourakis A."/>
            <person name="Burkitt-Gray L."/>
            <person name="Ray D.A."/>
            <person name="Sullivan K.A.M."/>
            <person name="Roscito J.G."/>
            <person name="Kirilenko B.M."/>
            <person name="Davalos L.M."/>
            <person name="Corthals A.P."/>
            <person name="Power M.L."/>
            <person name="Jones G."/>
            <person name="Ransome R.D."/>
            <person name="Dechmann D.K.N."/>
            <person name="Locatelli A.G."/>
            <person name="Puechmaille S.J."/>
            <person name="Fedrigo O."/>
            <person name="Jarvis E.D."/>
            <person name="Hiller M."/>
            <person name="Vernes S.C."/>
            <person name="Myers E.W."/>
            <person name="Teeling E.C."/>
        </authorList>
    </citation>
    <scope>NUCLEOTIDE SEQUENCE [LARGE SCALE GENOMIC DNA]</scope>
    <source>
        <strain evidence="10">MMolMol1</strain>
        <tissue evidence="10">Muscle</tissue>
    </source>
</reference>
<name>A0A7J8FRW9_MOLMO</name>
<dbReference type="InterPro" id="IPR051320">
    <property type="entry name" value="Viral_Replic_Matur_Polypro"/>
</dbReference>
<dbReference type="GO" id="GO:0003676">
    <property type="term" value="F:nucleic acid binding"/>
    <property type="evidence" value="ECO:0007669"/>
    <property type="project" value="InterPro"/>
</dbReference>
<evidence type="ECO:0000256" key="4">
    <source>
        <dbReference type="ARBA" id="ARBA00022722"/>
    </source>
</evidence>
<dbReference type="GO" id="GO:0015074">
    <property type="term" value="P:DNA integration"/>
    <property type="evidence" value="ECO:0007669"/>
    <property type="project" value="InterPro"/>
</dbReference>
<keyword evidence="11" id="KW-1185">Reference proteome</keyword>
<evidence type="ECO:0000256" key="6">
    <source>
        <dbReference type="ARBA" id="ARBA00022801"/>
    </source>
</evidence>
<dbReference type="Pfam" id="PF18697">
    <property type="entry name" value="MLVIN_C"/>
    <property type="match status" value="1"/>
</dbReference>
<dbReference type="InterPro" id="IPR043128">
    <property type="entry name" value="Rev_trsase/Diguanyl_cyclase"/>
</dbReference>
<organism evidence="10 11">
    <name type="scientific">Molossus molossus</name>
    <name type="common">Pallas' mastiff bat</name>
    <name type="synonym">Vespertilio molossus</name>
    <dbReference type="NCBI Taxonomy" id="27622"/>
    <lineage>
        <taxon>Eukaryota</taxon>
        <taxon>Metazoa</taxon>
        <taxon>Chordata</taxon>
        <taxon>Craniata</taxon>
        <taxon>Vertebrata</taxon>
        <taxon>Euteleostomi</taxon>
        <taxon>Mammalia</taxon>
        <taxon>Eutheria</taxon>
        <taxon>Laurasiatheria</taxon>
        <taxon>Chiroptera</taxon>
        <taxon>Yangochiroptera</taxon>
        <taxon>Molossidae</taxon>
        <taxon>Molossus</taxon>
    </lineage>
</organism>
<accession>A0A7J8FRW9</accession>
<dbReference type="GO" id="GO:0006508">
    <property type="term" value="P:proteolysis"/>
    <property type="evidence" value="ECO:0007669"/>
    <property type="project" value="InterPro"/>
</dbReference>
<comment type="caution">
    <text evidence="10">The sequence shown here is derived from an EMBL/GenBank/DDBJ whole genome shotgun (WGS) entry which is preliminary data.</text>
</comment>
<keyword evidence="6" id="KW-0378">Hydrolase</keyword>
<keyword evidence="5" id="KW-0255">Endonuclease</keyword>
<feature type="domain" description="Reverse transcriptase" evidence="8">
    <location>
        <begin position="87"/>
        <end position="322"/>
    </location>
</feature>
<dbReference type="InterPro" id="IPR043502">
    <property type="entry name" value="DNA/RNA_pol_sf"/>
</dbReference>
<dbReference type="SUPFAM" id="SSF53098">
    <property type="entry name" value="Ribonuclease H-like"/>
    <property type="match status" value="1"/>
</dbReference>
<keyword evidence="3" id="KW-0548">Nucleotidyltransferase</keyword>
<dbReference type="SUPFAM" id="SSF56672">
    <property type="entry name" value="DNA/RNA polymerases"/>
    <property type="match status" value="1"/>
</dbReference>
<protein>
    <recommendedName>
        <fullName evidence="12">Integrase catalytic domain-containing protein</fullName>
    </recommendedName>
</protein>
<dbReference type="InterPro" id="IPR012337">
    <property type="entry name" value="RNaseH-like_sf"/>
</dbReference>
<dbReference type="InterPro" id="IPR001584">
    <property type="entry name" value="Integrase_cat-core"/>
</dbReference>